<dbReference type="EMBL" id="CM001436">
    <property type="protein sequence ID" value="EHQ35736.1"/>
    <property type="molecule type" value="Genomic_DNA"/>
</dbReference>
<keyword evidence="1" id="KW-0808">Transferase</keyword>
<evidence type="ECO:0008006" key="5">
    <source>
        <dbReference type="Google" id="ProtNLM"/>
    </source>
</evidence>
<dbReference type="GO" id="GO:0000287">
    <property type="term" value="F:magnesium ion binding"/>
    <property type="evidence" value="ECO:0007669"/>
    <property type="project" value="InterPro"/>
</dbReference>
<dbReference type="SUPFAM" id="SSF142338">
    <property type="entry name" value="CofD-like"/>
    <property type="match status" value="1"/>
</dbReference>
<dbReference type="Gene3D" id="3.40.50.10680">
    <property type="entry name" value="CofD-like domains"/>
    <property type="match status" value="1"/>
</dbReference>
<sequence length="308" mass="33704">MITIISGGKYSLRLISGLRSFLNDNEIAVISNTSDSFKMSGGIVSHDIDNLLFLFSGILNTNTWTGIAGDTYSTNKFLERLNHPEYYETGDRERGLQIARAEMISLGLKMTEITGEFCQDLGITATIIPATDRNISAVIKTGEISYSPVEYRNHINTGELNPCSAESVMIQSGGVPYAAPEAIKALISSDFVIIGPGDYATSVLPVLACRGIVTALKSAKVISLLPRMPVNYPNCRESTMYDNTVALCRRFSDIIIQDIKEETDIPGTMKIHASTGSKGKNESLAWDIMSIGRGIGRYSKEKVRHTFQ</sequence>
<proteinExistence type="predicted"/>
<evidence type="ECO:0000256" key="2">
    <source>
        <dbReference type="ARBA" id="ARBA00022842"/>
    </source>
</evidence>
<dbReference type="PANTHER" id="PTHR43007:SF1">
    <property type="entry name" value="2-PHOSPHO-L-LACTATE TRANSFERASE"/>
    <property type="match status" value="1"/>
</dbReference>
<dbReference type="Proteomes" id="UP000005741">
    <property type="component" value="Chromosome"/>
</dbReference>
<keyword evidence="2" id="KW-0460">Magnesium</keyword>
<name>H1Z457_9EURY</name>
<dbReference type="Pfam" id="PF01933">
    <property type="entry name" value="CofD"/>
    <property type="match status" value="1"/>
</dbReference>
<evidence type="ECO:0000256" key="1">
    <source>
        <dbReference type="ARBA" id="ARBA00022679"/>
    </source>
</evidence>
<dbReference type="InterPro" id="IPR038136">
    <property type="entry name" value="CofD-like_dom_sf"/>
</dbReference>
<keyword evidence="4" id="KW-1185">Reference proteome</keyword>
<protein>
    <recommendedName>
        <fullName evidence="5">2-phospho-L-lactate transferase</fullName>
    </recommendedName>
</protein>
<organism evidence="3 4">
    <name type="scientific">Methanoplanus limicola DSM 2279</name>
    <dbReference type="NCBI Taxonomy" id="937775"/>
    <lineage>
        <taxon>Archaea</taxon>
        <taxon>Methanobacteriati</taxon>
        <taxon>Methanobacteriota</taxon>
        <taxon>Stenosarchaea group</taxon>
        <taxon>Methanomicrobia</taxon>
        <taxon>Methanomicrobiales</taxon>
        <taxon>Methanomicrobiaceae</taxon>
        <taxon>Methanoplanus</taxon>
    </lineage>
</organism>
<evidence type="ECO:0000313" key="4">
    <source>
        <dbReference type="Proteomes" id="UP000005741"/>
    </source>
</evidence>
<dbReference type="OrthoDB" id="109175at2157"/>
<dbReference type="STRING" id="937775.Metlim_1635"/>
<dbReference type="RefSeq" id="WP_004077541.1">
    <property type="nucleotide sequence ID" value="NZ_CM001436.1"/>
</dbReference>
<dbReference type="GO" id="GO:0043743">
    <property type="term" value="F:LPPG:FO 2-phospho-L-lactate transferase activity"/>
    <property type="evidence" value="ECO:0007669"/>
    <property type="project" value="InterPro"/>
</dbReference>
<reference evidence="3 4" key="1">
    <citation type="submission" date="2011-10" db="EMBL/GenBank/DDBJ databases">
        <title>The Improved High-Quality Draft genome of Methanoplanus limicola DSM 2279.</title>
        <authorList>
            <consortium name="US DOE Joint Genome Institute (JGI-PGF)"/>
            <person name="Lucas S."/>
            <person name="Copeland A."/>
            <person name="Lapidus A."/>
            <person name="Glavina del Rio T."/>
            <person name="Dalin E."/>
            <person name="Tice H."/>
            <person name="Bruce D."/>
            <person name="Goodwin L."/>
            <person name="Pitluck S."/>
            <person name="Peters L."/>
            <person name="Mikhailova N."/>
            <person name="Lu M."/>
            <person name="Kyrpides N."/>
            <person name="Mavromatis K."/>
            <person name="Ivanova N."/>
            <person name="Markowitz V."/>
            <person name="Cheng J.-F."/>
            <person name="Hugenholtz P."/>
            <person name="Woyke T."/>
            <person name="Wu D."/>
            <person name="Wirth R."/>
            <person name="Brambilla E.-M."/>
            <person name="Klenk H.-P."/>
            <person name="Eisen J.A."/>
        </authorList>
    </citation>
    <scope>NUCLEOTIDE SEQUENCE [LARGE SCALE GENOMIC DNA]</scope>
    <source>
        <strain evidence="3 4">DSM 2279</strain>
    </source>
</reference>
<accession>H1Z457</accession>
<gene>
    <name evidence="3" type="ORF">Metlim_1635</name>
</gene>
<dbReference type="AlphaFoldDB" id="H1Z457"/>
<evidence type="ECO:0000313" key="3">
    <source>
        <dbReference type="EMBL" id="EHQ35736.1"/>
    </source>
</evidence>
<dbReference type="HOGENOM" id="CLU_055795_1_0_2"/>
<dbReference type="InterPro" id="IPR002882">
    <property type="entry name" value="CofD"/>
</dbReference>
<dbReference type="PANTHER" id="PTHR43007">
    <property type="entry name" value="2-PHOSPHO-L-LACTATE TRANSFERASE"/>
    <property type="match status" value="1"/>
</dbReference>
<dbReference type="InParanoid" id="H1Z457"/>
<dbReference type="InterPro" id="IPR010115">
    <property type="entry name" value="FbiA/CofD"/>
</dbReference>